<reference evidence="2 3" key="1">
    <citation type="submission" date="2018-01" db="EMBL/GenBank/DDBJ databases">
        <title>G. obscuriglobus.</title>
        <authorList>
            <person name="Franke J."/>
            <person name="Blomberg W."/>
            <person name="Selmecki A."/>
        </authorList>
    </citation>
    <scope>NUCLEOTIDE SEQUENCE [LARGE SCALE GENOMIC DNA]</scope>
    <source>
        <strain evidence="2 3">DSM 5831</strain>
    </source>
</reference>
<keyword evidence="3" id="KW-1185">Reference proteome</keyword>
<dbReference type="NCBIfam" id="TIGR04294">
    <property type="entry name" value="pre_pil_HX9DG"/>
    <property type="match status" value="1"/>
</dbReference>
<dbReference type="RefSeq" id="WP_010040460.1">
    <property type="nucleotide sequence ID" value="NZ_CP025958.1"/>
</dbReference>
<dbReference type="OrthoDB" id="255848at2"/>
<organism evidence="2 3">
    <name type="scientific">Gemmata obscuriglobus</name>
    <dbReference type="NCBI Taxonomy" id="114"/>
    <lineage>
        <taxon>Bacteria</taxon>
        <taxon>Pseudomonadati</taxon>
        <taxon>Planctomycetota</taxon>
        <taxon>Planctomycetia</taxon>
        <taxon>Gemmatales</taxon>
        <taxon>Gemmataceae</taxon>
        <taxon>Gemmata</taxon>
    </lineage>
</organism>
<dbReference type="Gene3D" id="3.30.700.10">
    <property type="entry name" value="Glycoprotein, Type 4 Pilin"/>
    <property type="match status" value="1"/>
</dbReference>
<dbReference type="InterPro" id="IPR027558">
    <property type="entry name" value="Pre_pil_HX9DG_C"/>
</dbReference>
<evidence type="ECO:0000313" key="3">
    <source>
        <dbReference type="Proteomes" id="UP000245802"/>
    </source>
</evidence>
<dbReference type="Pfam" id="PF07596">
    <property type="entry name" value="SBP_bac_10"/>
    <property type="match status" value="1"/>
</dbReference>
<dbReference type="InterPro" id="IPR045584">
    <property type="entry name" value="Pilin-like"/>
</dbReference>
<accession>A0A2Z3HFV8</accession>
<dbReference type="EMBL" id="CP025958">
    <property type="protein sequence ID" value="AWM40290.1"/>
    <property type="molecule type" value="Genomic_DNA"/>
</dbReference>
<dbReference type="AlphaFoldDB" id="A0A2Z3HFV8"/>
<dbReference type="PANTHER" id="PTHR30093">
    <property type="entry name" value="GENERAL SECRETION PATHWAY PROTEIN G"/>
    <property type="match status" value="1"/>
</dbReference>
<evidence type="ECO:0000313" key="2">
    <source>
        <dbReference type="EMBL" id="AWM40290.1"/>
    </source>
</evidence>
<dbReference type="SUPFAM" id="SSF54523">
    <property type="entry name" value="Pili subunits"/>
    <property type="match status" value="1"/>
</dbReference>
<dbReference type="PANTHER" id="PTHR30093:SF2">
    <property type="entry name" value="TYPE II SECRETION SYSTEM PROTEIN H"/>
    <property type="match status" value="1"/>
</dbReference>
<dbReference type="NCBIfam" id="TIGR02532">
    <property type="entry name" value="IV_pilin_GFxxxE"/>
    <property type="match status" value="1"/>
</dbReference>
<dbReference type="InterPro" id="IPR011453">
    <property type="entry name" value="DUF1559"/>
</dbReference>
<gene>
    <name evidence="2" type="ORF">C1280_26995</name>
</gene>
<dbReference type="Pfam" id="PF07963">
    <property type="entry name" value="N_methyl"/>
    <property type="match status" value="1"/>
</dbReference>
<dbReference type="KEGG" id="gog:C1280_26995"/>
<protein>
    <submittedName>
        <fullName evidence="2">Prepilin-type cleavage/methylation domain-containing protein</fullName>
    </submittedName>
</protein>
<feature type="domain" description="DUF1559" evidence="1">
    <location>
        <begin position="32"/>
        <end position="250"/>
    </location>
</feature>
<dbReference type="InterPro" id="IPR012902">
    <property type="entry name" value="N_methyl_site"/>
</dbReference>
<dbReference type="Proteomes" id="UP000245802">
    <property type="component" value="Chromosome"/>
</dbReference>
<sequence length="274" mass="29428">MSRARRAFTLIELLVVIAIVALLIGLLLPAVQKVREAAARMSCSNNLRQIGLALHTHHEAVGYFPSGGGHWTKPPTYVGKTPAWLSSQNAGWAFQLLPYLELDTAYRSGPSVVSVVVPGYFCPARRAPLAVAGRGLIDYASATGPGGGAEEAGPYYGVIVRNPLRTTTESVTDGLSNTLVIGEKRLHTERYQTGDWCDDQGYADAWDNDIVSLTAAPFGRDRAQNTGYEFGSAHRTGMNAVFGDGSVRHVRYGLPTDVLVALGDRRDGLSPATE</sequence>
<proteinExistence type="predicted"/>
<name>A0A2Z3HFV8_9BACT</name>
<evidence type="ECO:0000259" key="1">
    <source>
        <dbReference type="Pfam" id="PF07596"/>
    </source>
</evidence>